<accession>A0A6C0DH38</accession>
<protein>
    <submittedName>
        <fullName evidence="1">Uncharacterized protein</fullName>
    </submittedName>
</protein>
<proteinExistence type="predicted"/>
<organism evidence="1">
    <name type="scientific">viral metagenome</name>
    <dbReference type="NCBI Taxonomy" id="1070528"/>
    <lineage>
        <taxon>unclassified sequences</taxon>
        <taxon>metagenomes</taxon>
        <taxon>organismal metagenomes</taxon>
    </lineage>
</organism>
<name>A0A6C0DH38_9ZZZZ</name>
<dbReference type="EMBL" id="MN739619">
    <property type="protein sequence ID" value="QHT16266.1"/>
    <property type="molecule type" value="Genomic_DNA"/>
</dbReference>
<evidence type="ECO:0000313" key="1">
    <source>
        <dbReference type="EMBL" id="QHT16266.1"/>
    </source>
</evidence>
<dbReference type="AlphaFoldDB" id="A0A6C0DH38"/>
<reference evidence="1" key="1">
    <citation type="journal article" date="2020" name="Nature">
        <title>Giant virus diversity and host interactions through global metagenomics.</title>
        <authorList>
            <person name="Schulz F."/>
            <person name="Roux S."/>
            <person name="Paez-Espino D."/>
            <person name="Jungbluth S."/>
            <person name="Walsh D.A."/>
            <person name="Denef V.J."/>
            <person name="McMahon K.D."/>
            <person name="Konstantinidis K.T."/>
            <person name="Eloe-Fadrosh E.A."/>
            <person name="Kyrpides N.C."/>
            <person name="Woyke T."/>
        </authorList>
    </citation>
    <scope>NUCLEOTIDE SEQUENCE</scope>
    <source>
        <strain evidence="1">GVMAG-M-3300023174-182</strain>
    </source>
</reference>
<sequence>MSGQGELATALSMLKTHMAKLTTTMTASPSGDPVVDDLTMKLNNLMPTLMTQLETMVSSLQTTSQTSTQTSSQSTPAYIMSPSSYGSFSSNPINWAACSICGSSTPASTGLCATCSSY</sequence>